<protein>
    <submittedName>
        <fullName evidence="1">Phage head-tail adaptor</fullName>
    </submittedName>
</protein>
<keyword evidence="1" id="KW-0614">Plasmid</keyword>
<dbReference type="HOGENOM" id="CLU_147810_1_3_4"/>
<dbReference type="AlphaFoldDB" id="B2JU95"/>
<dbReference type="InterPro" id="IPR008767">
    <property type="entry name" value="Phage_SPP1_head-tail_adaptor"/>
</dbReference>
<evidence type="ECO:0000313" key="1">
    <source>
        <dbReference type="EMBL" id="ACC76148.1"/>
    </source>
</evidence>
<proteinExistence type="predicted"/>
<geneLocation type="plasmid" evidence="1 2">
    <name>pBPHY01</name>
</geneLocation>
<reference evidence="2" key="1">
    <citation type="journal article" date="2014" name="Stand. Genomic Sci.">
        <title>Complete genome sequence of Burkholderia phymatum STM815(T), a broad host range and efficient nitrogen-fixing symbiont of Mimosa species.</title>
        <authorList>
            <person name="Moulin L."/>
            <person name="Klonowska A."/>
            <person name="Caroline B."/>
            <person name="Booth K."/>
            <person name="Vriezen J.A."/>
            <person name="Melkonian R."/>
            <person name="James E.K."/>
            <person name="Young J.P."/>
            <person name="Bena G."/>
            <person name="Hauser L."/>
            <person name="Land M."/>
            <person name="Kyrpides N."/>
            <person name="Bruce D."/>
            <person name="Chain P."/>
            <person name="Copeland A."/>
            <person name="Pitluck S."/>
            <person name="Woyke T."/>
            <person name="Lizotte-Waniewski M."/>
            <person name="Bristow J."/>
            <person name="Riley M."/>
        </authorList>
    </citation>
    <scope>NUCLEOTIDE SEQUENCE [LARGE SCALE GENOMIC DNA]</scope>
    <source>
        <strain evidence="2">DSM 17167 / CIP 108236 / LMG 21445 / STM815</strain>
        <plasmid evidence="2">Plasmid pBPHY01</plasmid>
    </source>
</reference>
<accession>B2JU95</accession>
<dbReference type="KEGG" id="bph:Bphy_7147"/>
<dbReference type="EMBL" id="CP001045">
    <property type="protein sequence ID" value="ACC76148.1"/>
    <property type="molecule type" value="Genomic_DNA"/>
</dbReference>
<sequence length="117" mass="12959">MSAALRGGTLTRGISVQTRTTQRDSFGQQVLGWIELKQVYAAIEALTGSEREAAMSISTDISHRITVRYDDIWSDPKTVATYRIVYGTRLFNVNAALNIDEANRVVELLCTEGLTYG</sequence>
<dbReference type="RefSeq" id="WP_012406304.1">
    <property type="nucleotide sequence ID" value="NC_010625.1"/>
</dbReference>
<dbReference type="InterPro" id="IPR038666">
    <property type="entry name" value="SSP1_head-tail_sf"/>
</dbReference>
<name>B2JU95_PARP8</name>
<dbReference type="Proteomes" id="UP000001192">
    <property type="component" value="Plasmid pBPHY01"/>
</dbReference>
<dbReference type="NCBIfam" id="TIGR01563">
    <property type="entry name" value="gp16_SPP1"/>
    <property type="match status" value="1"/>
</dbReference>
<organism evidence="1 2">
    <name type="scientific">Paraburkholderia phymatum (strain DSM 17167 / CIP 108236 / LMG 21445 / STM815)</name>
    <name type="common">Burkholderia phymatum</name>
    <dbReference type="NCBI Taxonomy" id="391038"/>
    <lineage>
        <taxon>Bacteria</taxon>
        <taxon>Pseudomonadati</taxon>
        <taxon>Pseudomonadota</taxon>
        <taxon>Betaproteobacteria</taxon>
        <taxon>Burkholderiales</taxon>
        <taxon>Burkholderiaceae</taxon>
        <taxon>Paraburkholderia</taxon>
    </lineage>
</organism>
<gene>
    <name evidence="1" type="ordered locus">Bphy_7147</name>
</gene>
<dbReference type="OrthoDB" id="5460234at2"/>
<keyword evidence="2" id="KW-1185">Reference proteome</keyword>
<dbReference type="Pfam" id="PF05521">
    <property type="entry name" value="Phage_HCP"/>
    <property type="match status" value="1"/>
</dbReference>
<evidence type="ECO:0000313" key="2">
    <source>
        <dbReference type="Proteomes" id="UP000001192"/>
    </source>
</evidence>
<dbReference type="Gene3D" id="2.40.10.270">
    <property type="entry name" value="Bacteriophage SPP1 head-tail adaptor protein"/>
    <property type="match status" value="1"/>
</dbReference>